<gene>
    <name evidence="2" type="ORF">BEMITA_LOCUS3767</name>
</gene>
<dbReference type="AlphaFoldDB" id="A0A9P0A6L4"/>
<organism evidence="2 3">
    <name type="scientific">Bemisia tabaci</name>
    <name type="common">Sweetpotato whitefly</name>
    <name type="synonym">Aleurodes tabaci</name>
    <dbReference type="NCBI Taxonomy" id="7038"/>
    <lineage>
        <taxon>Eukaryota</taxon>
        <taxon>Metazoa</taxon>
        <taxon>Ecdysozoa</taxon>
        <taxon>Arthropoda</taxon>
        <taxon>Hexapoda</taxon>
        <taxon>Insecta</taxon>
        <taxon>Pterygota</taxon>
        <taxon>Neoptera</taxon>
        <taxon>Paraneoptera</taxon>
        <taxon>Hemiptera</taxon>
        <taxon>Sternorrhyncha</taxon>
        <taxon>Aleyrodoidea</taxon>
        <taxon>Aleyrodidae</taxon>
        <taxon>Aleyrodinae</taxon>
        <taxon>Bemisia</taxon>
    </lineage>
</organism>
<evidence type="ECO:0000313" key="3">
    <source>
        <dbReference type="Proteomes" id="UP001152759"/>
    </source>
</evidence>
<keyword evidence="1" id="KW-1133">Transmembrane helix</keyword>
<keyword evidence="1" id="KW-0812">Transmembrane</keyword>
<sequence>MLTGGSLSPTVKLNFKIVSLSIKLICSTTGITLPIKALKSMALSAADTAAEGPSRRMRWPYTMSAKMAQFPFKMYYDKAPLTHYLILGFVCSWPLFIFFQRMARSPENIKKWDDIHEASRNHPKVWEEEH</sequence>
<dbReference type="EMBL" id="OU963863">
    <property type="protein sequence ID" value="CAH0384442.1"/>
    <property type="molecule type" value="Genomic_DNA"/>
</dbReference>
<dbReference type="Proteomes" id="UP001152759">
    <property type="component" value="Chromosome 2"/>
</dbReference>
<protein>
    <submittedName>
        <fullName evidence="2">Uncharacterized protein</fullName>
    </submittedName>
</protein>
<evidence type="ECO:0000313" key="2">
    <source>
        <dbReference type="EMBL" id="CAH0384442.1"/>
    </source>
</evidence>
<evidence type="ECO:0000256" key="1">
    <source>
        <dbReference type="SAM" id="Phobius"/>
    </source>
</evidence>
<keyword evidence="1" id="KW-0472">Membrane</keyword>
<proteinExistence type="predicted"/>
<name>A0A9P0A6L4_BEMTA</name>
<accession>A0A9P0A6L4</accession>
<reference evidence="2" key="1">
    <citation type="submission" date="2021-12" db="EMBL/GenBank/DDBJ databases">
        <authorList>
            <person name="King R."/>
        </authorList>
    </citation>
    <scope>NUCLEOTIDE SEQUENCE</scope>
</reference>
<keyword evidence="3" id="KW-1185">Reference proteome</keyword>
<feature type="transmembrane region" description="Helical" evidence="1">
    <location>
        <begin position="81"/>
        <end position="99"/>
    </location>
</feature>